<dbReference type="SUPFAM" id="SSF52172">
    <property type="entry name" value="CheY-like"/>
    <property type="match status" value="1"/>
</dbReference>
<proteinExistence type="predicted"/>
<dbReference type="Proteomes" id="UP000736373">
    <property type="component" value="Unassembled WGS sequence"/>
</dbReference>
<dbReference type="PROSITE" id="PS50110">
    <property type="entry name" value="RESPONSE_REGULATORY"/>
    <property type="match status" value="1"/>
</dbReference>
<dbReference type="InterPro" id="IPR011006">
    <property type="entry name" value="CheY-like_superfamily"/>
</dbReference>
<keyword evidence="5" id="KW-1185">Reference proteome</keyword>
<comment type="caution">
    <text evidence="4">The sequence shown here is derived from an EMBL/GenBank/DDBJ whole genome shotgun (WGS) entry which is preliminary data.</text>
</comment>
<reference evidence="4 5" key="1">
    <citation type="submission" date="2019-09" db="EMBL/GenBank/DDBJ databases">
        <title>Paraburkholderia podalyriae sp. nov., A South African Podalyria-associated rhizobium.</title>
        <authorList>
            <person name="Mavima L."/>
            <person name="Beukes C.W."/>
            <person name="Palmer M."/>
            <person name="De Meyer S.E."/>
            <person name="James E.K."/>
            <person name="Maluk M."/>
            <person name="Avontuur J.R."/>
            <person name="Chan W.Y."/>
            <person name="Venter S.N."/>
            <person name="Steenkamp E.T."/>
        </authorList>
    </citation>
    <scope>NUCLEOTIDE SEQUENCE [LARGE SCALE GENOMIC DNA]</scope>
    <source>
        <strain evidence="4 5">WC7.3b</strain>
    </source>
</reference>
<dbReference type="Pfam" id="PF00072">
    <property type="entry name" value="Response_reg"/>
    <property type="match status" value="1"/>
</dbReference>
<dbReference type="InterPro" id="IPR050595">
    <property type="entry name" value="Bact_response_regulator"/>
</dbReference>
<evidence type="ECO:0000313" key="4">
    <source>
        <dbReference type="EMBL" id="MBC8752515.1"/>
    </source>
</evidence>
<keyword evidence="1 2" id="KW-0597">Phosphoprotein</keyword>
<dbReference type="PANTHER" id="PTHR44591">
    <property type="entry name" value="STRESS RESPONSE REGULATOR PROTEIN 1"/>
    <property type="match status" value="1"/>
</dbReference>
<dbReference type="InterPro" id="IPR001789">
    <property type="entry name" value="Sig_transdc_resp-reg_receiver"/>
</dbReference>
<dbReference type="PANTHER" id="PTHR44591:SF3">
    <property type="entry name" value="RESPONSE REGULATORY DOMAIN-CONTAINING PROTEIN"/>
    <property type="match status" value="1"/>
</dbReference>
<name>A0ABR7Q1T7_9BURK</name>
<accession>A0ABR7Q1T7</accession>
<feature type="modified residue" description="4-aspartylphosphate" evidence="2">
    <location>
        <position position="70"/>
    </location>
</feature>
<organism evidence="4 5">
    <name type="scientific">Paraburkholderia podalyriae</name>
    <dbReference type="NCBI Taxonomy" id="1938811"/>
    <lineage>
        <taxon>Bacteria</taxon>
        <taxon>Pseudomonadati</taxon>
        <taxon>Pseudomonadota</taxon>
        <taxon>Betaproteobacteria</taxon>
        <taxon>Burkholderiales</taxon>
        <taxon>Burkholderiaceae</taxon>
        <taxon>Paraburkholderia</taxon>
    </lineage>
</organism>
<evidence type="ECO:0000256" key="2">
    <source>
        <dbReference type="PROSITE-ProRule" id="PRU00169"/>
    </source>
</evidence>
<sequence>MQGGMLNAQNRYVPSCCAMALILLVDDDGESLWMLQLVFERSGHRVLLADSGEPALALAGRHLPDLIITDWNMPEMDGIALCERLKFYPSLAQIPVVMTSGELPPKDRSALWNMFFCKPVDLKALESAVSSLLARRLCCSEKRVNVPAPAPERWAPMPSRYWA</sequence>
<dbReference type="SMART" id="SM00448">
    <property type="entry name" value="REC"/>
    <property type="match status" value="1"/>
</dbReference>
<protein>
    <submittedName>
        <fullName evidence="4">Response regulator</fullName>
    </submittedName>
</protein>
<evidence type="ECO:0000313" key="5">
    <source>
        <dbReference type="Proteomes" id="UP000736373"/>
    </source>
</evidence>
<evidence type="ECO:0000259" key="3">
    <source>
        <dbReference type="PROSITE" id="PS50110"/>
    </source>
</evidence>
<dbReference type="EMBL" id="VZQQ01000110">
    <property type="protein sequence ID" value="MBC8752515.1"/>
    <property type="molecule type" value="Genomic_DNA"/>
</dbReference>
<feature type="domain" description="Response regulatory" evidence="3">
    <location>
        <begin position="21"/>
        <end position="133"/>
    </location>
</feature>
<gene>
    <name evidence="4" type="ORF">F6X42_40835</name>
</gene>
<dbReference type="Gene3D" id="3.40.50.2300">
    <property type="match status" value="1"/>
</dbReference>
<evidence type="ECO:0000256" key="1">
    <source>
        <dbReference type="ARBA" id="ARBA00022553"/>
    </source>
</evidence>